<comment type="caution">
    <text evidence="1">The sequence shown here is derived from an EMBL/GenBank/DDBJ whole genome shotgun (WGS) entry which is preliminary data.</text>
</comment>
<dbReference type="Proteomes" id="UP001620295">
    <property type="component" value="Unassembled WGS sequence"/>
</dbReference>
<keyword evidence="2" id="KW-1185">Reference proteome</keyword>
<organism evidence="1 2">
    <name type="scientific">Streptomyces milbemycinicus</name>
    <dbReference type="NCBI Taxonomy" id="476552"/>
    <lineage>
        <taxon>Bacteria</taxon>
        <taxon>Bacillati</taxon>
        <taxon>Actinomycetota</taxon>
        <taxon>Actinomycetes</taxon>
        <taxon>Kitasatosporales</taxon>
        <taxon>Streptomycetaceae</taxon>
        <taxon>Streptomyces</taxon>
    </lineage>
</organism>
<evidence type="ECO:0000313" key="2">
    <source>
        <dbReference type="Proteomes" id="UP001620295"/>
    </source>
</evidence>
<gene>
    <name evidence="1" type="ORF">ACI2L5_05240</name>
</gene>
<evidence type="ECO:0008006" key="3">
    <source>
        <dbReference type="Google" id="ProtNLM"/>
    </source>
</evidence>
<accession>A0ABW8LEH6</accession>
<sequence length="144" mass="15229">MRKLSITAGVALLLAATFAGIYAYWSGRSETDTSAEKPPAQELTYNPGGPVPAAAARVARGLVAADEKTQRVALAPELERTLPEGRLTAKGAKLHVKDGTWHEESGIANAQATLEEPGKPAQRVLLGFARSGGTWRIILAEVMP</sequence>
<name>A0ABW8LEH6_9ACTN</name>
<proteinExistence type="predicted"/>
<protein>
    <recommendedName>
        <fullName evidence="3">Secreted protein</fullName>
    </recommendedName>
</protein>
<dbReference type="EMBL" id="JBJDQH010000002">
    <property type="protein sequence ID" value="MFK4264327.1"/>
    <property type="molecule type" value="Genomic_DNA"/>
</dbReference>
<evidence type="ECO:0000313" key="1">
    <source>
        <dbReference type="EMBL" id="MFK4264327.1"/>
    </source>
</evidence>
<dbReference type="RefSeq" id="WP_358633167.1">
    <property type="nucleotide sequence ID" value="NZ_JBFAEV010000004.1"/>
</dbReference>
<reference evidence="1 2" key="1">
    <citation type="submission" date="2024-11" db="EMBL/GenBank/DDBJ databases">
        <title>The Natural Products Discovery Center: Release of the First 8490 Sequenced Strains for Exploring Actinobacteria Biosynthetic Diversity.</title>
        <authorList>
            <person name="Kalkreuter E."/>
            <person name="Kautsar S.A."/>
            <person name="Yang D."/>
            <person name="Bader C.D."/>
            <person name="Teijaro C.N."/>
            <person name="Fluegel L."/>
            <person name="Davis C.M."/>
            <person name="Simpson J.R."/>
            <person name="Lauterbach L."/>
            <person name="Steele A.D."/>
            <person name="Gui C."/>
            <person name="Meng S."/>
            <person name="Li G."/>
            <person name="Viehrig K."/>
            <person name="Ye F."/>
            <person name="Su P."/>
            <person name="Kiefer A.F."/>
            <person name="Nichols A."/>
            <person name="Cepeda A.J."/>
            <person name="Yan W."/>
            <person name="Fan B."/>
            <person name="Jiang Y."/>
            <person name="Adhikari A."/>
            <person name="Zheng C.-J."/>
            <person name="Schuster L."/>
            <person name="Cowan T.M."/>
            <person name="Smanski M.J."/>
            <person name="Chevrette M.G."/>
            <person name="De Carvalho L.P.S."/>
            <person name="Shen B."/>
        </authorList>
    </citation>
    <scope>NUCLEOTIDE SEQUENCE [LARGE SCALE GENOMIC DNA]</scope>
    <source>
        <strain evidence="1 2">NPDC020863</strain>
    </source>
</reference>